<dbReference type="GO" id="GO:0005737">
    <property type="term" value="C:cytoplasm"/>
    <property type="evidence" value="ECO:0007669"/>
    <property type="project" value="UniProtKB-SubCell"/>
</dbReference>
<dbReference type="Pfam" id="PF04969">
    <property type="entry name" value="CS"/>
    <property type="match status" value="1"/>
</dbReference>
<evidence type="ECO:0000256" key="3">
    <source>
        <dbReference type="ARBA" id="ARBA00059400"/>
    </source>
</evidence>
<dbReference type="InterPro" id="IPR007052">
    <property type="entry name" value="CS_dom"/>
</dbReference>
<reference evidence="6 7" key="1">
    <citation type="submission" date="2015-07" db="EMBL/GenBank/DDBJ databases">
        <title>Draft Genome Sequence of Malassezia furfur CBS1878 and Malassezia pachydermatis CBS1879.</title>
        <authorList>
            <person name="Triana S."/>
            <person name="Ohm R."/>
            <person name="Gonzalez A."/>
            <person name="DeCock H."/>
            <person name="Restrepo S."/>
            <person name="Celis A."/>
        </authorList>
    </citation>
    <scope>NUCLEOTIDE SEQUENCE [LARGE SCALE GENOMIC DNA]</scope>
    <source>
        <strain evidence="6 7">CBS 1879</strain>
    </source>
</reference>
<dbReference type="GO" id="GO:0051082">
    <property type="term" value="F:unfolded protein binding"/>
    <property type="evidence" value="ECO:0007669"/>
    <property type="project" value="TreeGrafter"/>
</dbReference>
<dbReference type="VEuPathDB" id="FungiDB:Malapachy_0018"/>
<dbReference type="Proteomes" id="UP000037751">
    <property type="component" value="Unassembled WGS sequence"/>
</dbReference>
<accession>A0A0M8MKN4</accession>
<comment type="caution">
    <text evidence="6">The sequence shown here is derived from an EMBL/GenBank/DDBJ whole genome shotgun (WGS) entry which is preliminary data.</text>
</comment>
<dbReference type="CDD" id="cd06467">
    <property type="entry name" value="p23_NUDC_like"/>
    <property type="match status" value="1"/>
</dbReference>
<evidence type="ECO:0000256" key="4">
    <source>
        <dbReference type="ARBA" id="ARBA00068398"/>
    </source>
</evidence>
<organism evidence="6 7">
    <name type="scientific">Malassezia pachydermatis</name>
    <dbReference type="NCBI Taxonomy" id="77020"/>
    <lineage>
        <taxon>Eukaryota</taxon>
        <taxon>Fungi</taxon>
        <taxon>Dikarya</taxon>
        <taxon>Basidiomycota</taxon>
        <taxon>Ustilaginomycotina</taxon>
        <taxon>Malasseziomycetes</taxon>
        <taxon>Malasseziales</taxon>
        <taxon>Malasseziaceae</taxon>
        <taxon>Malassezia</taxon>
    </lineage>
</organism>
<dbReference type="RefSeq" id="XP_017991100.1">
    <property type="nucleotide sequence ID" value="XM_018134552.1"/>
</dbReference>
<dbReference type="InterPro" id="IPR008978">
    <property type="entry name" value="HSP20-like_chaperone"/>
</dbReference>
<evidence type="ECO:0000259" key="5">
    <source>
        <dbReference type="PROSITE" id="PS51203"/>
    </source>
</evidence>
<sequence>MSLTDDAYSRLSQEERDKYDSEVLAKEKLEQEALPYKWTQTLDHVEMMIPVPSGTRSKQVQLTLKRTSISVTVHGSIIVEGALPKPILTDDSTWTIGTFSIFKKAYAEDDGSLLSIYLEKENQNEWWPHVVTHHPKIDTRKIKPEDSSLSDLDGETRAMVEKMMQMGLPTSDQLQQQEMLAKFTQS</sequence>
<evidence type="ECO:0000313" key="6">
    <source>
        <dbReference type="EMBL" id="KOS13468.1"/>
    </source>
</evidence>
<keyword evidence="7" id="KW-1185">Reference proteome</keyword>
<evidence type="ECO:0000256" key="2">
    <source>
        <dbReference type="ARBA" id="ARBA00022490"/>
    </source>
</evidence>
<dbReference type="FunFam" id="2.60.40.790:FF:000001">
    <property type="entry name" value="Nuclear migration protein nudC"/>
    <property type="match status" value="1"/>
</dbReference>
<evidence type="ECO:0000256" key="1">
    <source>
        <dbReference type="ARBA" id="ARBA00004496"/>
    </source>
</evidence>
<dbReference type="STRING" id="77020.A0A0M8MKN4"/>
<dbReference type="Gene3D" id="2.60.40.790">
    <property type="match status" value="1"/>
</dbReference>
<dbReference type="PANTHER" id="PTHR12356">
    <property type="entry name" value="NUCLEAR MOVEMENT PROTEIN NUDC"/>
    <property type="match status" value="1"/>
</dbReference>
<dbReference type="AlphaFoldDB" id="A0A0M8MKN4"/>
<dbReference type="PROSITE" id="PS51203">
    <property type="entry name" value="CS"/>
    <property type="match status" value="1"/>
</dbReference>
<comment type="subcellular location">
    <subcellularLocation>
        <location evidence="1">Cytoplasm</location>
    </subcellularLocation>
</comment>
<comment type="function">
    <text evidence="3">Required for nuclear movement. May interact between microtubules and nuclei and/or may be involved in the generation of force used to move nuclei during interphase.</text>
</comment>
<evidence type="ECO:0000313" key="7">
    <source>
        <dbReference type="Proteomes" id="UP000037751"/>
    </source>
</evidence>
<dbReference type="SUPFAM" id="SSF49764">
    <property type="entry name" value="HSP20-like chaperones"/>
    <property type="match status" value="1"/>
</dbReference>
<dbReference type="OrthoDB" id="416217at2759"/>
<dbReference type="EMBL" id="LGAV01000006">
    <property type="protein sequence ID" value="KOS13468.1"/>
    <property type="molecule type" value="Genomic_DNA"/>
</dbReference>
<proteinExistence type="predicted"/>
<dbReference type="PANTHER" id="PTHR12356:SF3">
    <property type="entry name" value="NUCLEAR MIGRATION PROTEIN NUDC"/>
    <property type="match status" value="1"/>
</dbReference>
<dbReference type="GeneID" id="28726427"/>
<protein>
    <recommendedName>
        <fullName evidence="4">Nuclear movement protein nudC</fullName>
    </recommendedName>
</protein>
<dbReference type="GO" id="GO:0006457">
    <property type="term" value="P:protein folding"/>
    <property type="evidence" value="ECO:0007669"/>
    <property type="project" value="TreeGrafter"/>
</dbReference>
<dbReference type="InterPro" id="IPR037898">
    <property type="entry name" value="NudC_fam"/>
</dbReference>
<gene>
    <name evidence="6" type="ORF">Malapachy_0018</name>
</gene>
<keyword evidence="2" id="KW-0963">Cytoplasm</keyword>
<feature type="domain" description="CS" evidence="5">
    <location>
        <begin position="31"/>
        <end position="131"/>
    </location>
</feature>
<name>A0A0M8MKN4_9BASI</name>